<gene>
    <name evidence="2" type="ORF">IAB70_06245</name>
</gene>
<feature type="transmembrane region" description="Helical" evidence="1">
    <location>
        <begin position="145"/>
        <end position="167"/>
    </location>
</feature>
<sequence>MNTMKLFAKLFVAFVLLFIFVTFMSKAFIRTAYTPIYEYEVVKESPKIEITEAKATKMNGYVKGVITNNTDHKLDNEYIIVDCYSEYDNNIATKYLKVSELEVGQSEEFNVQYRCQGAESLKISTTDQTPDIYNVNFELTDMQKFGLIVGGMLVYYYLPVGYLFGIFPV</sequence>
<comment type="caution">
    <text evidence="2">The sequence shown here is derived from an EMBL/GenBank/DDBJ whole genome shotgun (WGS) entry which is preliminary data.</text>
</comment>
<protein>
    <submittedName>
        <fullName evidence="2">Uncharacterized protein</fullName>
    </submittedName>
</protein>
<keyword evidence="1" id="KW-1133">Transmembrane helix</keyword>
<dbReference type="AlphaFoldDB" id="A0A9D1SA58"/>
<reference evidence="2" key="2">
    <citation type="journal article" date="2021" name="PeerJ">
        <title>Extensive microbial diversity within the chicken gut microbiome revealed by metagenomics and culture.</title>
        <authorList>
            <person name="Gilroy R."/>
            <person name="Ravi A."/>
            <person name="Getino M."/>
            <person name="Pursley I."/>
            <person name="Horton D.L."/>
            <person name="Alikhan N.F."/>
            <person name="Baker D."/>
            <person name="Gharbi K."/>
            <person name="Hall N."/>
            <person name="Watson M."/>
            <person name="Adriaenssens E.M."/>
            <person name="Foster-Nyarko E."/>
            <person name="Jarju S."/>
            <person name="Secka A."/>
            <person name="Antonio M."/>
            <person name="Oren A."/>
            <person name="Chaudhuri R.R."/>
            <person name="La Ragione R."/>
            <person name="Hildebrand F."/>
            <person name="Pallen M.J."/>
        </authorList>
    </citation>
    <scope>NUCLEOTIDE SEQUENCE</scope>
    <source>
        <strain evidence="2">CHK195-15760</strain>
    </source>
</reference>
<proteinExistence type="predicted"/>
<dbReference type="EMBL" id="DVNH01000048">
    <property type="protein sequence ID" value="HIU52192.1"/>
    <property type="molecule type" value="Genomic_DNA"/>
</dbReference>
<dbReference type="Proteomes" id="UP000824093">
    <property type="component" value="Unassembled WGS sequence"/>
</dbReference>
<accession>A0A9D1SA58</accession>
<evidence type="ECO:0000313" key="2">
    <source>
        <dbReference type="EMBL" id="HIU52192.1"/>
    </source>
</evidence>
<keyword evidence="1" id="KW-0812">Transmembrane</keyword>
<dbReference type="InterPro" id="IPR047676">
    <property type="entry name" value="FxLYD_dom"/>
</dbReference>
<dbReference type="NCBIfam" id="NF038353">
    <property type="entry name" value="FxLYD_dom"/>
    <property type="match status" value="1"/>
</dbReference>
<name>A0A9D1SA58_9FIRM</name>
<keyword evidence="1" id="KW-0472">Membrane</keyword>
<evidence type="ECO:0000313" key="3">
    <source>
        <dbReference type="Proteomes" id="UP000824093"/>
    </source>
</evidence>
<organism evidence="2 3">
    <name type="scientific">Candidatus Merdicola faecigallinarum</name>
    <dbReference type="NCBI Taxonomy" id="2840862"/>
    <lineage>
        <taxon>Bacteria</taxon>
        <taxon>Bacillati</taxon>
        <taxon>Bacillota</taxon>
        <taxon>Clostridia</taxon>
        <taxon>Candidatus Merdicola</taxon>
    </lineage>
</organism>
<reference evidence="2" key="1">
    <citation type="submission" date="2020-10" db="EMBL/GenBank/DDBJ databases">
        <authorList>
            <person name="Gilroy R."/>
        </authorList>
    </citation>
    <scope>NUCLEOTIDE SEQUENCE</scope>
    <source>
        <strain evidence="2">CHK195-15760</strain>
    </source>
</reference>
<feature type="transmembrane region" description="Helical" evidence="1">
    <location>
        <begin position="6"/>
        <end position="24"/>
    </location>
</feature>
<evidence type="ECO:0000256" key="1">
    <source>
        <dbReference type="SAM" id="Phobius"/>
    </source>
</evidence>